<name>A0ABU3WFD3_9GAMM</name>
<dbReference type="Proteomes" id="UP001278188">
    <property type="component" value="Unassembled WGS sequence"/>
</dbReference>
<evidence type="ECO:0000313" key="1">
    <source>
        <dbReference type="EMBL" id="MDV2468896.1"/>
    </source>
</evidence>
<evidence type="ECO:0000313" key="2">
    <source>
        <dbReference type="Proteomes" id="UP001278188"/>
    </source>
</evidence>
<evidence type="ECO:0008006" key="3">
    <source>
        <dbReference type="Google" id="ProtNLM"/>
    </source>
</evidence>
<keyword evidence="2" id="KW-1185">Reference proteome</keyword>
<sequence length="205" mass="23865">MVINNFDELFGIYDGSILSKIKFIELINSLKPKDIYDLTQSLDKKFKDNLKNKVMPAQSKVECFYHDFIKSTDKEMEFSFNQKNIFVLERITSNFSWDLDFDLKGTFSINDCKIRIDPELLAKQIKLKETSKLISRQEVNFLNKSNATVLSNIQYLLGLLDLIQESVNIDTVKLELDGKTEIIRITPTMFDQIFKIIFKEAGLRI</sequence>
<reference evidence="1 2" key="1">
    <citation type="submission" date="2023-06" db="EMBL/GenBank/DDBJ databases">
        <title>Genomic Analysis of Acinetobacter Strains Recovered from South Australian Aquatic Samples provides Insights into the Circulation of Antibiotic Resistance determinants in the Environment.</title>
        <authorList>
            <person name="Tobin L."/>
            <person name="Jarocki V.M."/>
            <person name="Kenyon J."/>
            <person name="Drigo B."/>
            <person name="Donner E."/>
            <person name="Djordjevic S.P."/>
            <person name="Hamidian M."/>
        </authorList>
    </citation>
    <scope>NUCLEOTIDE SEQUENCE [LARGE SCALE GENOMIC DNA]</scope>
    <source>
        <strain evidence="1 2">SAAc652</strain>
    </source>
</reference>
<accession>A0ABU3WFD3</accession>
<gene>
    <name evidence="1" type="ORF">QR674_07855</name>
</gene>
<comment type="caution">
    <text evidence="1">The sequence shown here is derived from an EMBL/GenBank/DDBJ whole genome shotgun (WGS) entry which is preliminary data.</text>
</comment>
<dbReference type="EMBL" id="JASVDY010000002">
    <property type="protein sequence ID" value="MDV2468896.1"/>
    <property type="molecule type" value="Genomic_DNA"/>
</dbReference>
<proteinExistence type="predicted"/>
<organism evidence="1 2">
    <name type="scientific">Acinetobacter chinensis</name>
    <dbReference type="NCBI Taxonomy" id="2004650"/>
    <lineage>
        <taxon>Bacteria</taxon>
        <taxon>Pseudomonadati</taxon>
        <taxon>Pseudomonadota</taxon>
        <taxon>Gammaproteobacteria</taxon>
        <taxon>Moraxellales</taxon>
        <taxon>Moraxellaceae</taxon>
        <taxon>Acinetobacter</taxon>
    </lineage>
</organism>
<protein>
    <recommendedName>
        <fullName evidence="3">DUF4403 family protein</fullName>
    </recommendedName>
</protein>
<dbReference type="RefSeq" id="WP_317083290.1">
    <property type="nucleotide sequence ID" value="NZ_JASVDY010000002.1"/>
</dbReference>